<reference evidence="3 4" key="1">
    <citation type="submission" date="2018-02" db="EMBL/GenBank/DDBJ databases">
        <title>Acetobacter orientalis genome.</title>
        <authorList>
            <person name="Nakashima N."/>
            <person name="Tamura T."/>
        </authorList>
    </citation>
    <scope>NUCLEOTIDE SEQUENCE [LARGE SCALE GENOMIC DNA]</scope>
    <source>
        <strain evidence="3 4">FAN1</strain>
    </source>
</reference>
<organism evidence="3 4">
    <name type="scientific">Acetobacter orientalis</name>
    <dbReference type="NCBI Taxonomy" id="146474"/>
    <lineage>
        <taxon>Bacteria</taxon>
        <taxon>Pseudomonadati</taxon>
        <taxon>Pseudomonadota</taxon>
        <taxon>Alphaproteobacteria</taxon>
        <taxon>Acetobacterales</taxon>
        <taxon>Acetobacteraceae</taxon>
        <taxon>Acetobacter</taxon>
    </lineage>
</organism>
<proteinExistence type="predicted"/>
<sequence>MAMIVKETRIKTGSGHKALAAHVLRGEKNEVLLVLEGSEYWLKDWVKEAKREGLTYGLRHIAFNPEQTMTDGELSEFADRLCEELGADKASRALILHQKDGKRHGHLILPEWQDNHVLSSRFSYMRLEKVARLEEIRLGHPLTAGRHDAAIATALYKEGKHREAQLVEALAPDGAPLLRAAYTSQARRMTERQAVDLPALKKEIAALWQQSGEKLPAFRRLLQEQGLVMREGDKSATRPGAHIIETAEGTLIGSFTRLTKTRMKDFRALLMQEALPAEEPRHVRPVAARARRLSPLSARPPRVLPPDAMIIPASIKPKHRPTVTSLTQTHTLNPSFAHYLTDWKKEVARCEQIIRQNPLSLYGPVPTRDQVFQNILRDIRPLRIKLKKAKETLDLAHQEREAAYASLLGGLTGRRHKADEAFEKAMLSLAEILRYLIETLLHLFGLREQPPQPLTLPVPTARERDLKNYYDQKGQYVFTLLDKERTLALLRSLYKKSIAKRKEEQSKAETAYRPTLEAAQNRLRHLRQLPGLHKDLDGATRKAFFHAQHTGQLEQALMILQADHLKTDLPQKEFFKREKETTTRQKPAPNPQTNHSPSVSLPLS</sequence>
<protein>
    <recommendedName>
        <fullName evidence="2">MobA/VirD2-like nuclease domain-containing protein</fullName>
    </recommendedName>
</protein>
<evidence type="ECO:0000259" key="2">
    <source>
        <dbReference type="Pfam" id="PF03432"/>
    </source>
</evidence>
<dbReference type="KEGG" id="aot:AcetOri_orf04744"/>
<feature type="region of interest" description="Disordered" evidence="1">
    <location>
        <begin position="572"/>
        <end position="604"/>
    </location>
</feature>
<dbReference type="EMBL" id="AP018515">
    <property type="protein sequence ID" value="BBC81479.1"/>
    <property type="molecule type" value="Genomic_DNA"/>
</dbReference>
<feature type="compositionally biased region" description="Polar residues" evidence="1">
    <location>
        <begin position="591"/>
        <end position="604"/>
    </location>
</feature>
<dbReference type="InterPro" id="IPR005094">
    <property type="entry name" value="Endonuclease_MobA/VirD2"/>
</dbReference>
<evidence type="ECO:0000256" key="1">
    <source>
        <dbReference type="SAM" id="MobiDB-lite"/>
    </source>
</evidence>
<gene>
    <name evidence="3" type="ORF">AcetOrient_orf04744</name>
</gene>
<feature type="domain" description="MobA/VirD2-like nuclease" evidence="2">
    <location>
        <begin position="61"/>
        <end position="132"/>
    </location>
</feature>
<evidence type="ECO:0000313" key="4">
    <source>
        <dbReference type="Proteomes" id="UP000270034"/>
    </source>
</evidence>
<evidence type="ECO:0000313" key="3">
    <source>
        <dbReference type="EMBL" id="BBC81479.1"/>
    </source>
</evidence>
<feature type="compositionally biased region" description="Basic and acidic residues" evidence="1">
    <location>
        <begin position="572"/>
        <end position="583"/>
    </location>
</feature>
<dbReference type="Pfam" id="PF03432">
    <property type="entry name" value="Relaxase"/>
    <property type="match status" value="1"/>
</dbReference>
<name>A0A2Z5ZMB5_9PROT</name>
<accession>A0A2Z5ZMB5</accession>
<dbReference type="AlphaFoldDB" id="A0A2Z5ZMB5"/>
<dbReference type="Proteomes" id="UP000270034">
    <property type="component" value="Chromosome"/>
</dbReference>